<gene>
    <name evidence="1" type="ORF">NQ176_g2569</name>
</gene>
<reference evidence="1" key="1">
    <citation type="submission" date="2022-08" db="EMBL/GenBank/DDBJ databases">
        <title>Genome Sequence of Lecanicillium fungicola.</title>
        <authorList>
            <person name="Buettner E."/>
        </authorList>
    </citation>
    <scope>NUCLEOTIDE SEQUENCE</scope>
    <source>
        <strain evidence="1">Babe33</strain>
    </source>
</reference>
<sequence>MGKQAYDIPIEAPSDGRRENAAHIRLQWKIGFDWTGEAESKLSVLVGVPGKWRKIDRRGSLGKLGGLFQDLVRAGEDIDLAVRKVAALLVGADGV</sequence>
<proteinExistence type="predicted"/>
<comment type="caution">
    <text evidence="1">The sequence shown here is derived from an EMBL/GenBank/DDBJ whole genome shotgun (WGS) entry which is preliminary data.</text>
</comment>
<accession>A0ACC1NML3</accession>
<name>A0ACC1NML3_9HYPO</name>
<evidence type="ECO:0000313" key="2">
    <source>
        <dbReference type="Proteomes" id="UP001143910"/>
    </source>
</evidence>
<dbReference type="EMBL" id="JANJQO010000190">
    <property type="protein sequence ID" value="KAJ2980555.1"/>
    <property type="molecule type" value="Genomic_DNA"/>
</dbReference>
<protein>
    <submittedName>
        <fullName evidence="1">Uncharacterized protein</fullName>
    </submittedName>
</protein>
<evidence type="ECO:0000313" key="1">
    <source>
        <dbReference type="EMBL" id="KAJ2980555.1"/>
    </source>
</evidence>
<dbReference type="Proteomes" id="UP001143910">
    <property type="component" value="Unassembled WGS sequence"/>
</dbReference>
<organism evidence="1 2">
    <name type="scientific">Zarea fungicola</name>
    <dbReference type="NCBI Taxonomy" id="93591"/>
    <lineage>
        <taxon>Eukaryota</taxon>
        <taxon>Fungi</taxon>
        <taxon>Dikarya</taxon>
        <taxon>Ascomycota</taxon>
        <taxon>Pezizomycotina</taxon>
        <taxon>Sordariomycetes</taxon>
        <taxon>Hypocreomycetidae</taxon>
        <taxon>Hypocreales</taxon>
        <taxon>Cordycipitaceae</taxon>
        <taxon>Zarea</taxon>
    </lineage>
</organism>
<keyword evidence="2" id="KW-1185">Reference proteome</keyword>